<evidence type="ECO:0000313" key="3">
    <source>
        <dbReference type="Proteomes" id="UP000198781"/>
    </source>
</evidence>
<dbReference type="RefSeq" id="WP_092740621.1">
    <property type="nucleotide sequence ID" value="NZ_FMZC01000002.1"/>
</dbReference>
<gene>
    <name evidence="2" type="ORF">SAMN05192589_102306</name>
</gene>
<evidence type="ECO:0000313" key="2">
    <source>
        <dbReference type="EMBL" id="SDC49398.1"/>
    </source>
</evidence>
<dbReference type="EMBL" id="FMZC01000002">
    <property type="protein sequence ID" value="SDC49398.1"/>
    <property type="molecule type" value="Genomic_DNA"/>
</dbReference>
<dbReference type="OrthoDB" id="8813568at2"/>
<proteinExistence type="predicted"/>
<protein>
    <submittedName>
        <fullName evidence="2">Uncharacterized protein</fullName>
    </submittedName>
</protein>
<dbReference type="Proteomes" id="UP000198781">
    <property type="component" value="Unassembled WGS sequence"/>
</dbReference>
<sequence length="70" mass="7953">MSADATERQVDEAEKRVGAVLEQLEEETSSEVEKIALEDVVDTNEETGRPEVRKAVDIKVKPKVQRKWTK</sequence>
<feature type="coiled-coil region" evidence="1">
    <location>
        <begin position="3"/>
        <end position="30"/>
    </location>
</feature>
<dbReference type="AlphaFoldDB" id="A0A1G6M1I0"/>
<keyword evidence="1" id="KW-0175">Coiled coil</keyword>
<evidence type="ECO:0000256" key="1">
    <source>
        <dbReference type="SAM" id="Coils"/>
    </source>
</evidence>
<keyword evidence="3" id="KW-1185">Reference proteome</keyword>
<accession>A0A1G6M1I0</accession>
<reference evidence="2 3" key="1">
    <citation type="submission" date="2016-10" db="EMBL/GenBank/DDBJ databases">
        <authorList>
            <person name="de Groot N.N."/>
        </authorList>
    </citation>
    <scope>NUCLEOTIDE SEQUENCE [LARGE SCALE GENOMIC DNA]</scope>
    <source>
        <strain evidence="2 3">DSM 16619</strain>
    </source>
</reference>
<organism evidence="2 3">
    <name type="scientific">Paracidovorax valerianellae</name>
    <dbReference type="NCBI Taxonomy" id="187868"/>
    <lineage>
        <taxon>Bacteria</taxon>
        <taxon>Pseudomonadati</taxon>
        <taxon>Pseudomonadota</taxon>
        <taxon>Betaproteobacteria</taxon>
        <taxon>Burkholderiales</taxon>
        <taxon>Comamonadaceae</taxon>
        <taxon>Paracidovorax</taxon>
    </lineage>
</organism>
<name>A0A1G6M1I0_9BURK</name>